<dbReference type="Proteomes" id="UP000728032">
    <property type="component" value="Unassembled WGS sequence"/>
</dbReference>
<proteinExistence type="predicted"/>
<accession>A0A7R9MNH4</accession>
<dbReference type="EMBL" id="CAJPVJ010032013">
    <property type="protein sequence ID" value="CAG2180476.1"/>
    <property type="molecule type" value="Genomic_DNA"/>
</dbReference>
<sequence>MIARSDEKQFRVKSLSYILVLLSQMNRRTKPLIDAVVNRFTYQSIDPKHYKEKYLIRMMSALNQLNYVDIAFLKKASDLLCNKKFLNCVTPSDRRDLLVAISHSNWSYPRLLNEYIEKITDTNNDFSPQDFLVFVSSVARLHSGANYLNDILVNYVIPYVKREDLDADSWLLYVWSLSIIGCAPINCIKSVMNHEFYEQLMNFTDSVAEIEMNEKIDFEPIVAKNRETLKREVSLEKYRKYVLRMLTSFEPNISTNISTPFGFSIDAEFIINRNNEFLSLKEYGILGGDPSNKVRELPPDFKRCAIMCFGFNDTLLGETGLIGTHELSIRL</sequence>
<feature type="non-terminal residue" evidence="1">
    <location>
        <position position="331"/>
    </location>
</feature>
<dbReference type="EMBL" id="OC946838">
    <property type="protein sequence ID" value="CAD7663339.1"/>
    <property type="molecule type" value="Genomic_DNA"/>
</dbReference>
<evidence type="ECO:0000313" key="1">
    <source>
        <dbReference type="EMBL" id="CAD7663339.1"/>
    </source>
</evidence>
<gene>
    <name evidence="1" type="ORF">ONB1V03_LOCUS19899</name>
</gene>
<dbReference type="OrthoDB" id="6501018at2759"/>
<dbReference type="AlphaFoldDB" id="A0A7R9MNH4"/>
<protein>
    <submittedName>
        <fullName evidence="1">Uncharacterized protein</fullName>
    </submittedName>
</protein>
<evidence type="ECO:0000313" key="2">
    <source>
        <dbReference type="Proteomes" id="UP000728032"/>
    </source>
</evidence>
<organism evidence="1">
    <name type="scientific">Oppiella nova</name>
    <dbReference type="NCBI Taxonomy" id="334625"/>
    <lineage>
        <taxon>Eukaryota</taxon>
        <taxon>Metazoa</taxon>
        <taxon>Ecdysozoa</taxon>
        <taxon>Arthropoda</taxon>
        <taxon>Chelicerata</taxon>
        <taxon>Arachnida</taxon>
        <taxon>Acari</taxon>
        <taxon>Acariformes</taxon>
        <taxon>Sarcoptiformes</taxon>
        <taxon>Oribatida</taxon>
        <taxon>Brachypylina</taxon>
        <taxon>Oppioidea</taxon>
        <taxon>Oppiidae</taxon>
        <taxon>Oppiella</taxon>
    </lineage>
</organism>
<reference evidence="1" key="1">
    <citation type="submission" date="2020-11" db="EMBL/GenBank/DDBJ databases">
        <authorList>
            <person name="Tran Van P."/>
        </authorList>
    </citation>
    <scope>NUCLEOTIDE SEQUENCE</scope>
</reference>
<name>A0A7R9MNH4_9ACAR</name>
<keyword evidence="2" id="KW-1185">Reference proteome</keyword>